<organism evidence="2 3">
    <name type="scientific">Cyanobium usitatum str. Tous</name>
    <dbReference type="NCBI Taxonomy" id="2116684"/>
    <lineage>
        <taxon>Bacteria</taxon>
        <taxon>Bacillati</taxon>
        <taxon>Cyanobacteriota</taxon>
        <taxon>Cyanophyceae</taxon>
        <taxon>Synechococcales</taxon>
        <taxon>Prochlorococcaceae</taxon>
        <taxon>Cyanobium</taxon>
    </lineage>
</organism>
<evidence type="ECO:0000259" key="1">
    <source>
        <dbReference type="Pfam" id="PF13649"/>
    </source>
</evidence>
<dbReference type="AlphaFoldDB" id="A0A2P7N045"/>
<name>A0A2P7N045_9CYAN</name>
<keyword evidence="2" id="KW-0808">Transferase</keyword>
<reference evidence="2 3" key="1">
    <citation type="journal article" date="2018" name="Environ. Microbiol.">
        <title>Ecological and genomic features of two widespread freshwater picocyanobacteria.</title>
        <authorList>
            <person name="Cabello-Yeves P.J."/>
            <person name="Picazo A."/>
            <person name="Camacho A."/>
            <person name="Callieri C."/>
            <person name="Rosselli R."/>
            <person name="Roda-Garcia J.J."/>
            <person name="Coutinho F.H."/>
            <person name="Rodriguez-Valera F."/>
        </authorList>
    </citation>
    <scope>NUCLEOTIDE SEQUENCE [LARGE SCALE GENOMIC DNA]</scope>
    <source>
        <strain evidence="2 3">Tous</strain>
    </source>
</reference>
<dbReference type="InterPro" id="IPR029063">
    <property type="entry name" value="SAM-dependent_MTases_sf"/>
</dbReference>
<dbReference type="CDD" id="cd02440">
    <property type="entry name" value="AdoMet_MTases"/>
    <property type="match status" value="1"/>
</dbReference>
<dbReference type="EMBL" id="PXXO01000002">
    <property type="protein sequence ID" value="PSJ06868.1"/>
    <property type="molecule type" value="Genomic_DNA"/>
</dbReference>
<keyword evidence="3" id="KW-1185">Reference proteome</keyword>
<feature type="domain" description="Methyltransferase" evidence="1">
    <location>
        <begin position="186"/>
        <end position="283"/>
    </location>
</feature>
<evidence type="ECO:0000313" key="2">
    <source>
        <dbReference type="EMBL" id="PSJ06868.1"/>
    </source>
</evidence>
<protein>
    <submittedName>
        <fullName evidence="2">SAM-dependent methyltransferase</fullName>
    </submittedName>
</protein>
<sequence>MPDQLTKLAYQTMQQGRALLGVTHKEVSTRLMGLLAPDGTPKTVPIPPELLASLRQAMDSLHERDWQEAEQGLYPPSLLFDAPWLDWASRYPMVWLDMPSTWSRRRERNVRDLPSSVDLDNYPDYYLQNFHHQTDGYLSDHSAALYDLQVEILFNGTADPMRRRMLAPLLRGIKAFADRPAGQVRVLDLATGTGRTLRQIRAALPKAQLVGLDLSSAYLRQANKWLSQLPGELPQLTQGNAEALPFADASFQAVTCVFLFHELPGEARQNVINQAYRVLEPGGVVVIADSVQLADSPQFSAVMENFRRVFHEPYYRDYISDDIGARLAQPGFEGITAQSHFMTRVWTARKPR</sequence>
<comment type="caution">
    <text evidence="2">The sequence shown here is derived from an EMBL/GenBank/DDBJ whole genome shotgun (WGS) entry which is preliminary data.</text>
</comment>
<dbReference type="PANTHER" id="PTHR43591">
    <property type="entry name" value="METHYLTRANSFERASE"/>
    <property type="match status" value="1"/>
</dbReference>
<keyword evidence="2" id="KW-0489">Methyltransferase</keyword>
<dbReference type="OrthoDB" id="9765084at2"/>
<gene>
    <name evidence="2" type="ORF">C7K55_02555</name>
</gene>
<proteinExistence type="predicted"/>
<dbReference type="Pfam" id="PF13649">
    <property type="entry name" value="Methyltransf_25"/>
    <property type="match status" value="1"/>
</dbReference>
<dbReference type="RefSeq" id="WP_106501839.1">
    <property type="nucleotide sequence ID" value="NZ_PXXO01000002.1"/>
</dbReference>
<accession>A0A2P7N045</accession>
<dbReference type="GO" id="GO:0032259">
    <property type="term" value="P:methylation"/>
    <property type="evidence" value="ECO:0007669"/>
    <property type="project" value="UniProtKB-KW"/>
</dbReference>
<dbReference type="GO" id="GO:0008168">
    <property type="term" value="F:methyltransferase activity"/>
    <property type="evidence" value="ECO:0007669"/>
    <property type="project" value="UniProtKB-KW"/>
</dbReference>
<dbReference type="InterPro" id="IPR041698">
    <property type="entry name" value="Methyltransf_25"/>
</dbReference>
<dbReference type="SUPFAM" id="SSF53335">
    <property type="entry name" value="S-adenosyl-L-methionine-dependent methyltransferases"/>
    <property type="match status" value="1"/>
</dbReference>
<evidence type="ECO:0000313" key="3">
    <source>
        <dbReference type="Proteomes" id="UP000243002"/>
    </source>
</evidence>
<dbReference type="Proteomes" id="UP000243002">
    <property type="component" value="Unassembled WGS sequence"/>
</dbReference>
<dbReference type="Gene3D" id="3.40.50.150">
    <property type="entry name" value="Vaccinia Virus protein VP39"/>
    <property type="match status" value="1"/>
</dbReference>